<dbReference type="EMBL" id="CP011546">
    <property type="protein sequence ID" value="AKK10258.1"/>
    <property type="molecule type" value="Genomic_DNA"/>
</dbReference>
<dbReference type="GO" id="GO:0005509">
    <property type="term" value="F:calcium ion binding"/>
    <property type="evidence" value="ECO:0007669"/>
    <property type="project" value="UniProtKB-ARBA"/>
</dbReference>
<dbReference type="STRING" id="1072256.CUTER_01190"/>
<dbReference type="InterPro" id="IPR003661">
    <property type="entry name" value="HisK_dim/P_dom"/>
</dbReference>
<dbReference type="PANTHER" id="PTHR45453:SF1">
    <property type="entry name" value="PHOSPHATE REGULON SENSOR PROTEIN PHOR"/>
    <property type="match status" value="1"/>
</dbReference>
<evidence type="ECO:0000256" key="9">
    <source>
        <dbReference type="ARBA" id="ARBA00023136"/>
    </source>
</evidence>
<keyword evidence="7 13" id="KW-0418">Kinase</keyword>
<dbReference type="SUPFAM" id="SSF55874">
    <property type="entry name" value="ATPase domain of HSP90 chaperone/DNA topoisomerase II/histidine kinase"/>
    <property type="match status" value="1"/>
</dbReference>
<dbReference type="EC" id="2.7.13.3" evidence="4"/>
<dbReference type="CDD" id="cd00082">
    <property type="entry name" value="HisKA"/>
    <property type="match status" value="1"/>
</dbReference>
<feature type="compositionally biased region" description="Basic and acidic residues" evidence="11">
    <location>
        <begin position="376"/>
        <end position="389"/>
    </location>
</feature>
<keyword evidence="5" id="KW-0597">Phosphoprotein</keyword>
<evidence type="ECO:0000256" key="11">
    <source>
        <dbReference type="SAM" id="MobiDB-lite"/>
    </source>
</evidence>
<dbReference type="FunFam" id="3.30.565.10:FF:000006">
    <property type="entry name" value="Sensor histidine kinase WalK"/>
    <property type="match status" value="1"/>
</dbReference>
<dbReference type="PRINTS" id="PR00344">
    <property type="entry name" value="BCTRLSENSOR"/>
</dbReference>
<dbReference type="Proteomes" id="UP000035548">
    <property type="component" value="Chromosome"/>
</dbReference>
<feature type="domain" description="Histidine kinase" evidence="12">
    <location>
        <begin position="158"/>
        <end position="374"/>
    </location>
</feature>
<keyword evidence="8" id="KW-0902">Two-component regulatory system</keyword>
<evidence type="ECO:0000256" key="7">
    <source>
        <dbReference type="ARBA" id="ARBA00022777"/>
    </source>
</evidence>
<evidence type="ECO:0000256" key="4">
    <source>
        <dbReference type="ARBA" id="ARBA00012438"/>
    </source>
</evidence>
<feature type="region of interest" description="Disordered" evidence="11">
    <location>
        <begin position="375"/>
        <end position="410"/>
    </location>
</feature>
<dbReference type="InterPro" id="IPR003594">
    <property type="entry name" value="HATPase_dom"/>
</dbReference>
<gene>
    <name evidence="13" type="primary">senX3</name>
    <name evidence="13" type="ORF">CUTER_01190</name>
</gene>
<comment type="subcellular location">
    <subcellularLocation>
        <location evidence="3">Cell membrane</location>
    </subcellularLocation>
</comment>
<comment type="cofactor">
    <cofactor evidence="2">
        <name>a divalent metal cation</name>
        <dbReference type="ChEBI" id="CHEBI:60240"/>
    </cofactor>
</comment>
<keyword evidence="14" id="KW-1185">Reference proteome</keyword>
<evidence type="ECO:0000313" key="13">
    <source>
        <dbReference type="EMBL" id="AKK10258.1"/>
    </source>
</evidence>
<name>A0A0G3HE79_9CORY</name>
<evidence type="ECO:0000313" key="14">
    <source>
        <dbReference type="Proteomes" id="UP000035548"/>
    </source>
</evidence>
<dbReference type="InterPro" id="IPR036097">
    <property type="entry name" value="HisK_dim/P_sf"/>
</dbReference>
<keyword evidence="9" id="KW-0472">Membrane</keyword>
<dbReference type="GO" id="GO:0005886">
    <property type="term" value="C:plasma membrane"/>
    <property type="evidence" value="ECO:0007669"/>
    <property type="project" value="UniProtKB-SubCell"/>
</dbReference>
<evidence type="ECO:0000256" key="8">
    <source>
        <dbReference type="ARBA" id="ARBA00023012"/>
    </source>
</evidence>
<dbReference type="InterPro" id="IPR004358">
    <property type="entry name" value="Sig_transdc_His_kin-like_C"/>
</dbReference>
<dbReference type="Pfam" id="PF00512">
    <property type="entry name" value="HisKA"/>
    <property type="match status" value="1"/>
</dbReference>
<dbReference type="CDD" id="cd00075">
    <property type="entry name" value="HATPase"/>
    <property type="match status" value="1"/>
</dbReference>
<dbReference type="SMART" id="SM00387">
    <property type="entry name" value="HATPase_c"/>
    <property type="match status" value="1"/>
</dbReference>
<dbReference type="AlphaFoldDB" id="A0A0G3HE79"/>
<evidence type="ECO:0000256" key="10">
    <source>
        <dbReference type="ARBA" id="ARBA00039401"/>
    </source>
</evidence>
<dbReference type="GO" id="GO:0000155">
    <property type="term" value="F:phosphorelay sensor kinase activity"/>
    <property type="evidence" value="ECO:0007669"/>
    <property type="project" value="InterPro"/>
</dbReference>
<dbReference type="InterPro" id="IPR050351">
    <property type="entry name" value="BphY/WalK/GraS-like"/>
</dbReference>
<proteinExistence type="predicted"/>
<organism evidence="13 14">
    <name type="scientific">Corynebacterium uterequi</name>
    <dbReference type="NCBI Taxonomy" id="1072256"/>
    <lineage>
        <taxon>Bacteria</taxon>
        <taxon>Bacillati</taxon>
        <taxon>Actinomycetota</taxon>
        <taxon>Actinomycetes</taxon>
        <taxon>Mycobacteriales</taxon>
        <taxon>Corynebacteriaceae</taxon>
        <taxon>Corynebacterium</taxon>
    </lineage>
</organism>
<dbReference type="SUPFAM" id="SSF47384">
    <property type="entry name" value="Homodimeric domain of signal transducing histidine kinase"/>
    <property type="match status" value="1"/>
</dbReference>
<dbReference type="PROSITE" id="PS50109">
    <property type="entry name" value="HIS_KIN"/>
    <property type="match status" value="1"/>
</dbReference>
<evidence type="ECO:0000256" key="6">
    <source>
        <dbReference type="ARBA" id="ARBA00022679"/>
    </source>
</evidence>
<accession>A0A0G3HE79</accession>
<evidence type="ECO:0000256" key="3">
    <source>
        <dbReference type="ARBA" id="ARBA00004236"/>
    </source>
</evidence>
<sequence>MLGLLAGVVLTVATLPFVTRVRDHIKAARSSATYEENQVTTPGQILHLVVQGAPTAVAVLRRNGDVLMSNARAHEMAIVNDRTINADVWEAAQEVFEDHDPRTIELTFPKRRTGNRVTDVRAHIKPLTLVDDRFLVVYGTDESESARMEAARRDFVANVSHELKTPTGAMSLLAEALLDSPDDVEHVEYFGSKLLDESHRMGELISELIALSKLQGAEPLPDMAPVRVDDLIDEAMARNQFNAEAAGIELTSARATGIWVVGNKSLLVTALSNLISNAINYSPNSMPVTISQRVVDNTIQIRVTDRGIGISPENQERVFERFYRVDKARSRQTGGTGLGLAIVKHVVANHGGNIRLWSRPDSGSTFTIELPIYDPRPVDPPETEQRTEGGETALRKAVTKVTALRKDKTS</sequence>
<dbReference type="PANTHER" id="PTHR45453">
    <property type="entry name" value="PHOSPHATE REGULON SENSOR PROTEIN PHOR"/>
    <property type="match status" value="1"/>
</dbReference>
<dbReference type="PATRIC" id="fig|1072256.5.peg.227"/>
<dbReference type="FunFam" id="1.10.287.130:FF:000001">
    <property type="entry name" value="Two-component sensor histidine kinase"/>
    <property type="match status" value="1"/>
</dbReference>
<dbReference type="InterPro" id="IPR005467">
    <property type="entry name" value="His_kinase_dom"/>
</dbReference>
<reference evidence="13 14" key="1">
    <citation type="journal article" date="2015" name="Genome Announc.">
        <title>Virulence Factor Genes Detected in the Complete Genome Sequence of Corynebacterium uterequi DSM 45634, Isolated from the Uterus of a Maiden Mare.</title>
        <authorList>
            <person name="Ruckert C."/>
            <person name="Kriete M."/>
            <person name="Jaenicke S."/>
            <person name="Winkler A."/>
            <person name="Tauch A."/>
        </authorList>
    </citation>
    <scope>NUCLEOTIDE SEQUENCE [LARGE SCALE GENOMIC DNA]</scope>
    <source>
        <strain evidence="13 14">DSM 45634</strain>
    </source>
</reference>
<dbReference type="InterPro" id="IPR036890">
    <property type="entry name" value="HATPase_C_sf"/>
</dbReference>
<evidence type="ECO:0000256" key="2">
    <source>
        <dbReference type="ARBA" id="ARBA00001968"/>
    </source>
</evidence>
<comment type="catalytic activity">
    <reaction evidence="1">
        <text>ATP + protein L-histidine = ADP + protein N-phospho-L-histidine.</text>
        <dbReference type="EC" id="2.7.13.3"/>
    </reaction>
</comment>
<evidence type="ECO:0000259" key="12">
    <source>
        <dbReference type="PROSITE" id="PS50109"/>
    </source>
</evidence>
<dbReference type="Pfam" id="PF02518">
    <property type="entry name" value="HATPase_c"/>
    <property type="match status" value="1"/>
</dbReference>
<dbReference type="GO" id="GO:0016036">
    <property type="term" value="P:cellular response to phosphate starvation"/>
    <property type="evidence" value="ECO:0007669"/>
    <property type="project" value="TreeGrafter"/>
</dbReference>
<evidence type="ECO:0000256" key="1">
    <source>
        <dbReference type="ARBA" id="ARBA00000085"/>
    </source>
</evidence>
<protein>
    <recommendedName>
        <fullName evidence="10">Sensor-like histidine kinase SenX3</fullName>
        <ecNumber evidence="4">2.7.13.3</ecNumber>
    </recommendedName>
</protein>
<dbReference type="Gene3D" id="3.30.565.10">
    <property type="entry name" value="Histidine kinase-like ATPase, C-terminal domain"/>
    <property type="match status" value="1"/>
</dbReference>
<dbReference type="GO" id="GO:0004721">
    <property type="term" value="F:phosphoprotein phosphatase activity"/>
    <property type="evidence" value="ECO:0007669"/>
    <property type="project" value="TreeGrafter"/>
</dbReference>
<evidence type="ECO:0000256" key="5">
    <source>
        <dbReference type="ARBA" id="ARBA00022553"/>
    </source>
</evidence>
<reference evidence="14" key="2">
    <citation type="submission" date="2015-05" db="EMBL/GenBank/DDBJ databases">
        <title>Complete genome sequence of Corynebacterium uterequi DSM 45634, isolated from the uterus of a maiden mare.</title>
        <authorList>
            <person name="Ruckert C."/>
            <person name="Albersmeier A."/>
            <person name="Winkler A."/>
            <person name="Tauch A."/>
        </authorList>
    </citation>
    <scope>NUCLEOTIDE SEQUENCE [LARGE SCALE GENOMIC DNA]</scope>
    <source>
        <strain evidence="14">DSM 45634</strain>
    </source>
</reference>
<dbReference type="SMART" id="SM00388">
    <property type="entry name" value="HisKA"/>
    <property type="match status" value="1"/>
</dbReference>
<dbReference type="Gene3D" id="1.10.287.130">
    <property type="match status" value="1"/>
</dbReference>
<keyword evidence="6 13" id="KW-0808">Transferase</keyword>
<dbReference type="KEGG" id="cut:CUTER_01190"/>